<keyword evidence="3" id="KW-1185">Reference proteome</keyword>
<name>F4RXA4_MELLP</name>
<proteinExistence type="predicted"/>
<accession>F4RXA4</accession>
<gene>
    <name evidence="2" type="ORF">MELLADRAFT_109684</name>
</gene>
<dbReference type="HOGENOM" id="CLU_1360687_0_0_1"/>
<dbReference type="KEGG" id="mlr:MELLADRAFT_109684"/>
<feature type="compositionally biased region" description="Low complexity" evidence="1">
    <location>
        <begin position="70"/>
        <end position="79"/>
    </location>
</feature>
<dbReference type="RefSeq" id="XP_007413725.1">
    <property type="nucleotide sequence ID" value="XM_007413663.1"/>
</dbReference>
<evidence type="ECO:0000256" key="1">
    <source>
        <dbReference type="SAM" id="MobiDB-lite"/>
    </source>
</evidence>
<feature type="compositionally biased region" description="Pro residues" evidence="1">
    <location>
        <begin position="46"/>
        <end position="69"/>
    </location>
</feature>
<reference evidence="3" key="1">
    <citation type="journal article" date="2011" name="Proc. Natl. Acad. Sci. U.S.A.">
        <title>Obligate biotrophy features unraveled by the genomic analysis of rust fungi.</title>
        <authorList>
            <person name="Duplessis S."/>
            <person name="Cuomo C.A."/>
            <person name="Lin Y.-C."/>
            <person name="Aerts A."/>
            <person name="Tisserant E."/>
            <person name="Veneault-Fourrey C."/>
            <person name="Joly D.L."/>
            <person name="Hacquard S."/>
            <person name="Amselem J."/>
            <person name="Cantarel B.L."/>
            <person name="Chiu R."/>
            <person name="Coutinho P.M."/>
            <person name="Feau N."/>
            <person name="Field M."/>
            <person name="Frey P."/>
            <person name="Gelhaye E."/>
            <person name="Goldberg J."/>
            <person name="Grabherr M.G."/>
            <person name="Kodira C.D."/>
            <person name="Kohler A."/>
            <person name="Kuees U."/>
            <person name="Lindquist E.A."/>
            <person name="Lucas S.M."/>
            <person name="Mago R."/>
            <person name="Mauceli E."/>
            <person name="Morin E."/>
            <person name="Murat C."/>
            <person name="Pangilinan J.L."/>
            <person name="Park R."/>
            <person name="Pearson M."/>
            <person name="Quesneville H."/>
            <person name="Rouhier N."/>
            <person name="Sakthikumar S."/>
            <person name="Salamov A.A."/>
            <person name="Schmutz J."/>
            <person name="Selles B."/>
            <person name="Shapiro H."/>
            <person name="Tanguay P."/>
            <person name="Tuskan G.A."/>
            <person name="Henrissat B."/>
            <person name="Van de Peer Y."/>
            <person name="Rouze P."/>
            <person name="Ellis J.G."/>
            <person name="Dodds P.N."/>
            <person name="Schein J.E."/>
            <person name="Zhong S."/>
            <person name="Hamelin R.C."/>
            <person name="Grigoriev I.V."/>
            <person name="Szabo L.J."/>
            <person name="Martin F."/>
        </authorList>
    </citation>
    <scope>NUCLEOTIDE SEQUENCE [LARGE SCALE GENOMIC DNA]</scope>
    <source>
        <strain evidence="3">98AG31 / pathotype 3-4-7</strain>
    </source>
</reference>
<feature type="region of interest" description="Disordered" evidence="1">
    <location>
        <begin position="1"/>
        <end position="187"/>
    </location>
</feature>
<dbReference type="InParanoid" id="F4RXA4"/>
<evidence type="ECO:0000313" key="2">
    <source>
        <dbReference type="EMBL" id="EGG02932.1"/>
    </source>
</evidence>
<dbReference type="VEuPathDB" id="FungiDB:MELLADRAFT_109684"/>
<dbReference type="EMBL" id="GL883127">
    <property type="protein sequence ID" value="EGG02932.1"/>
    <property type="molecule type" value="Genomic_DNA"/>
</dbReference>
<organism evidence="3">
    <name type="scientific">Melampsora larici-populina (strain 98AG31 / pathotype 3-4-7)</name>
    <name type="common">Poplar leaf rust fungus</name>
    <dbReference type="NCBI Taxonomy" id="747676"/>
    <lineage>
        <taxon>Eukaryota</taxon>
        <taxon>Fungi</taxon>
        <taxon>Dikarya</taxon>
        <taxon>Basidiomycota</taxon>
        <taxon>Pucciniomycotina</taxon>
        <taxon>Pucciniomycetes</taxon>
        <taxon>Pucciniales</taxon>
        <taxon>Melampsoraceae</taxon>
        <taxon>Melampsora</taxon>
    </lineage>
</organism>
<evidence type="ECO:0000313" key="3">
    <source>
        <dbReference type="Proteomes" id="UP000001072"/>
    </source>
</evidence>
<feature type="compositionally biased region" description="Pro residues" evidence="1">
    <location>
        <begin position="110"/>
        <end position="133"/>
    </location>
</feature>
<protein>
    <submittedName>
        <fullName evidence="2">Uncharacterized protein</fullName>
    </submittedName>
</protein>
<dbReference type="AlphaFoldDB" id="F4RXA4"/>
<dbReference type="GeneID" id="18923834"/>
<sequence>MNPWPDEPESSAISSVFGRDPPPHTAANANRIPPHVRIPNQMPTHPQVPPPQFHPVPQQPQFHPAPPQPQFHTVPQVPQGQPPPPNSQFFPPPPNPFVQPQFASQNPHFVPVPPRSSFNPVPPPQFNPVPPPQFDQTSQSFHPTQPTFQQPFFQPQQSSFQTQPQFFRHNSPIPQPTTFRRESQRETEGIQVFETVYVGNT</sequence>
<dbReference type="Proteomes" id="UP000001072">
    <property type="component" value="Unassembled WGS sequence"/>
</dbReference>
<feature type="compositionally biased region" description="Low complexity" evidence="1">
    <location>
        <begin position="139"/>
        <end position="167"/>
    </location>
</feature>
<feature type="compositionally biased region" description="Pro residues" evidence="1">
    <location>
        <begin position="80"/>
        <end position="97"/>
    </location>
</feature>